<keyword evidence="4" id="KW-1185">Reference proteome</keyword>
<gene>
    <name evidence="3" type="ORF">FPE_LOCUS7190</name>
</gene>
<evidence type="ECO:0000313" key="3">
    <source>
        <dbReference type="EMBL" id="CAI9759760.1"/>
    </source>
</evidence>
<dbReference type="InterPro" id="IPR036045">
    <property type="entry name" value="Sec1-like_sf"/>
</dbReference>
<keyword evidence="2" id="KW-1133">Transmembrane helix</keyword>
<dbReference type="InterPro" id="IPR027482">
    <property type="entry name" value="Sec1-like_dom2"/>
</dbReference>
<keyword evidence="2" id="KW-0812">Transmembrane</keyword>
<dbReference type="Pfam" id="PF00995">
    <property type="entry name" value="Sec1"/>
    <property type="match status" value="1"/>
</dbReference>
<feature type="transmembrane region" description="Helical" evidence="2">
    <location>
        <begin position="15"/>
        <end position="35"/>
    </location>
</feature>
<evidence type="ECO:0000256" key="1">
    <source>
        <dbReference type="ARBA" id="ARBA00009884"/>
    </source>
</evidence>
<protein>
    <submittedName>
        <fullName evidence="3">Uncharacterized protein</fullName>
    </submittedName>
</protein>
<dbReference type="EMBL" id="OU503039">
    <property type="protein sequence ID" value="CAI9759760.1"/>
    <property type="molecule type" value="Genomic_DNA"/>
</dbReference>
<evidence type="ECO:0000256" key="2">
    <source>
        <dbReference type="SAM" id="Phobius"/>
    </source>
</evidence>
<name>A0AAD2DPZ8_9LAMI</name>
<evidence type="ECO:0000313" key="4">
    <source>
        <dbReference type="Proteomes" id="UP000834106"/>
    </source>
</evidence>
<dbReference type="SUPFAM" id="SSF56815">
    <property type="entry name" value="Sec1/munc18-like (SM) proteins"/>
    <property type="match status" value="1"/>
</dbReference>
<dbReference type="InterPro" id="IPR001619">
    <property type="entry name" value="Sec1-like"/>
</dbReference>
<dbReference type="GO" id="GO:0016192">
    <property type="term" value="P:vesicle-mediated transport"/>
    <property type="evidence" value="ECO:0007669"/>
    <property type="project" value="InterPro"/>
</dbReference>
<dbReference type="PANTHER" id="PTHR37766:SF1">
    <property type="entry name" value="OS01G0897100 PROTEIN"/>
    <property type="match status" value="1"/>
</dbReference>
<organism evidence="3 4">
    <name type="scientific">Fraxinus pennsylvanica</name>
    <dbReference type="NCBI Taxonomy" id="56036"/>
    <lineage>
        <taxon>Eukaryota</taxon>
        <taxon>Viridiplantae</taxon>
        <taxon>Streptophyta</taxon>
        <taxon>Embryophyta</taxon>
        <taxon>Tracheophyta</taxon>
        <taxon>Spermatophyta</taxon>
        <taxon>Magnoliopsida</taxon>
        <taxon>eudicotyledons</taxon>
        <taxon>Gunneridae</taxon>
        <taxon>Pentapetalae</taxon>
        <taxon>asterids</taxon>
        <taxon>lamiids</taxon>
        <taxon>Lamiales</taxon>
        <taxon>Oleaceae</taxon>
        <taxon>Oleeae</taxon>
        <taxon>Fraxinus</taxon>
    </lineage>
</organism>
<dbReference type="Proteomes" id="UP000834106">
    <property type="component" value="Chromosome 4"/>
</dbReference>
<accession>A0AAD2DPZ8</accession>
<comment type="similarity">
    <text evidence="1">Belongs to the STXBP/unc-18/SEC1 family.</text>
</comment>
<dbReference type="AlphaFoldDB" id="A0AAD2DPZ8"/>
<sequence>MPSTYIRVADGRRSLILVVFIGGVTFAEISALRFLSSQEGMVHDIIVGTTKIVNGHTLIETFMEEGSPSSVRYTMLQLFLSEPKWIDCNANDESAKQRKSLLSELESVIQSLLSSGGRSEARLWLCNTLSGISSISLHRQHELFLSLLTSKPTKQHLAAQLLQLIFDKKPQKVGPIIAKKSYTLQDFFRGK</sequence>
<dbReference type="Gene3D" id="3.40.50.1910">
    <property type="match status" value="1"/>
</dbReference>
<reference evidence="3" key="1">
    <citation type="submission" date="2023-05" db="EMBL/GenBank/DDBJ databases">
        <authorList>
            <person name="Huff M."/>
        </authorList>
    </citation>
    <scope>NUCLEOTIDE SEQUENCE</scope>
</reference>
<dbReference type="PANTHER" id="PTHR37766">
    <property type="entry name" value="OS01G0897100 PROTEIN"/>
    <property type="match status" value="1"/>
</dbReference>
<keyword evidence="2" id="KW-0472">Membrane</keyword>
<proteinExistence type="inferred from homology"/>